<proteinExistence type="predicted"/>
<dbReference type="InterPro" id="IPR005149">
    <property type="entry name" value="Tscrpt_reg_PadR_N"/>
</dbReference>
<dbReference type="PANTHER" id="PTHR43252:SF7">
    <property type="entry name" value="TRANSCRIPTIONAL REGULATOR YQJI"/>
    <property type="match status" value="1"/>
</dbReference>
<dbReference type="EMBL" id="BNBT01000071">
    <property type="protein sequence ID" value="GHE70865.1"/>
    <property type="molecule type" value="Genomic_DNA"/>
</dbReference>
<reference evidence="2" key="2">
    <citation type="submission" date="2020-09" db="EMBL/GenBank/DDBJ databases">
        <authorList>
            <person name="Sun Q."/>
            <person name="Ohkuma M."/>
        </authorList>
    </citation>
    <scope>NUCLEOTIDE SEQUENCE</scope>
    <source>
        <strain evidence="2">JCM 4784</strain>
    </source>
</reference>
<evidence type="ECO:0000313" key="2">
    <source>
        <dbReference type="EMBL" id="GHE70865.1"/>
    </source>
</evidence>
<reference evidence="2" key="1">
    <citation type="journal article" date="2014" name="Int. J. Syst. Evol. Microbiol.">
        <title>Complete genome sequence of Corynebacterium casei LMG S-19264T (=DSM 44701T), isolated from a smear-ripened cheese.</title>
        <authorList>
            <consortium name="US DOE Joint Genome Institute (JGI-PGF)"/>
            <person name="Walter F."/>
            <person name="Albersmeier A."/>
            <person name="Kalinowski J."/>
            <person name="Ruckert C."/>
        </authorList>
    </citation>
    <scope>NUCLEOTIDE SEQUENCE</scope>
    <source>
        <strain evidence="2">JCM 4784</strain>
    </source>
</reference>
<keyword evidence="3" id="KW-1185">Reference proteome</keyword>
<dbReference type="RefSeq" id="WP_190137746.1">
    <property type="nucleotide sequence ID" value="NZ_BNBT01000071.1"/>
</dbReference>
<dbReference type="Proteomes" id="UP000608024">
    <property type="component" value="Unassembled WGS sequence"/>
</dbReference>
<dbReference type="AlphaFoldDB" id="A0A918ZUF8"/>
<dbReference type="Pfam" id="PF03551">
    <property type="entry name" value="PadR"/>
    <property type="match status" value="1"/>
</dbReference>
<organism evidence="2 3">
    <name type="scientific">Streptomyces longispororuber</name>
    <dbReference type="NCBI Taxonomy" id="68230"/>
    <lineage>
        <taxon>Bacteria</taxon>
        <taxon>Bacillati</taxon>
        <taxon>Actinomycetota</taxon>
        <taxon>Actinomycetes</taxon>
        <taxon>Kitasatosporales</taxon>
        <taxon>Streptomycetaceae</taxon>
        <taxon>Streptomyces</taxon>
    </lineage>
</organism>
<gene>
    <name evidence="2" type="ORF">GCM10018785_44050</name>
</gene>
<accession>A0A918ZUF8</accession>
<dbReference type="Gene3D" id="1.10.10.10">
    <property type="entry name" value="Winged helix-like DNA-binding domain superfamily/Winged helix DNA-binding domain"/>
    <property type="match status" value="1"/>
</dbReference>
<evidence type="ECO:0000313" key="3">
    <source>
        <dbReference type="Proteomes" id="UP000608024"/>
    </source>
</evidence>
<feature type="domain" description="Transcription regulator PadR N-terminal" evidence="1">
    <location>
        <begin position="69"/>
        <end position="137"/>
    </location>
</feature>
<dbReference type="InterPro" id="IPR036388">
    <property type="entry name" value="WH-like_DNA-bd_sf"/>
</dbReference>
<name>A0A918ZUF8_9ACTN</name>
<protein>
    <recommendedName>
        <fullName evidence="1">Transcription regulator PadR N-terminal domain-containing protein</fullName>
    </recommendedName>
</protein>
<dbReference type="PANTHER" id="PTHR43252">
    <property type="entry name" value="TRANSCRIPTIONAL REGULATOR YQJI"/>
    <property type="match status" value="1"/>
</dbReference>
<dbReference type="SUPFAM" id="SSF46785">
    <property type="entry name" value="Winged helix' DNA-binding domain"/>
    <property type="match status" value="1"/>
</dbReference>
<dbReference type="InterPro" id="IPR036390">
    <property type="entry name" value="WH_DNA-bd_sf"/>
</dbReference>
<evidence type="ECO:0000259" key="1">
    <source>
        <dbReference type="Pfam" id="PF03551"/>
    </source>
</evidence>
<sequence>MNDAEIPPTVESAEIRAVPPVAPRAESALPPEAAVGSAPMAMRPAGPPAGTTALRAYKPGRGDIRTAALTLLAEEERLNGNQIVQRIAERSHGAWRPSPGAVYPALEQLEKDGLIEPVEGGGRRGFRLSEAGRVHVEENRRQAEAVWQGVACAGDARTREIDVLCEHVVTAVRHALYEADDDRYAEVRGVLVDARRSLYRLLAK</sequence>
<comment type="caution">
    <text evidence="2">The sequence shown here is derived from an EMBL/GenBank/DDBJ whole genome shotgun (WGS) entry which is preliminary data.</text>
</comment>